<dbReference type="GO" id="GO:0033745">
    <property type="term" value="F:L-methionine-(R)-S-oxide reductase activity"/>
    <property type="evidence" value="ECO:0007669"/>
    <property type="project" value="TreeGrafter"/>
</dbReference>
<dbReference type="InterPro" id="IPR051330">
    <property type="entry name" value="Phosphatase_reg/MetRdx"/>
</dbReference>
<proteinExistence type="inferred from homology"/>
<dbReference type="PANTHER" id="PTHR21021:SF15">
    <property type="entry name" value="FREE METHIONINE-R-SULFOXIDE REDUCTASE"/>
    <property type="match status" value="1"/>
</dbReference>
<dbReference type="PANTHER" id="PTHR21021">
    <property type="entry name" value="GAF/PUTATIVE CYTOSKELETAL PROTEIN"/>
    <property type="match status" value="1"/>
</dbReference>
<sequence length="172" mass="17857">MSATDTKESGSRVDYAELAKRIAALAEGERDVIALMATLACEIHHADARFDWTGFYRVTEPGMLRIGPYQGGHGCLSIPFDRGVCGAAARTGEVQLVDDVDAFPGHIACASSTRSEIVLPVRDASGALIAVLDIDSDRPAAFDAADAEGLSAILAATFGAPPGQAPRTGRGA</sequence>
<dbReference type="Proteomes" id="UP000184292">
    <property type="component" value="Unassembled WGS sequence"/>
</dbReference>
<evidence type="ECO:0000313" key="3">
    <source>
        <dbReference type="EMBL" id="SHI76400.1"/>
    </source>
</evidence>
<name>A0A1M6DTE2_9RHOB</name>
<dbReference type="InterPro" id="IPR029016">
    <property type="entry name" value="GAF-like_dom_sf"/>
</dbReference>
<dbReference type="Pfam" id="PF13185">
    <property type="entry name" value="GAF_2"/>
    <property type="match status" value="1"/>
</dbReference>
<dbReference type="STRING" id="1447782.SAMN05444417_1587"/>
<reference evidence="3 4" key="1">
    <citation type="submission" date="2016-11" db="EMBL/GenBank/DDBJ databases">
        <authorList>
            <person name="Jaros S."/>
            <person name="Januszkiewicz K."/>
            <person name="Wedrychowicz H."/>
        </authorList>
    </citation>
    <scope>NUCLEOTIDE SEQUENCE [LARGE SCALE GENOMIC DNA]</scope>
    <source>
        <strain evidence="3 4">DSM 100565</strain>
    </source>
</reference>
<dbReference type="OrthoDB" id="9796252at2"/>
<keyword evidence="4" id="KW-1185">Reference proteome</keyword>
<dbReference type="InterPro" id="IPR003018">
    <property type="entry name" value="GAF"/>
</dbReference>
<feature type="domain" description="GAF" evidence="2">
    <location>
        <begin position="29"/>
        <end position="153"/>
    </location>
</feature>
<evidence type="ECO:0000256" key="1">
    <source>
        <dbReference type="ARBA" id="ARBA00038454"/>
    </source>
</evidence>
<dbReference type="RefSeq" id="WP_073327950.1">
    <property type="nucleotide sequence ID" value="NZ_FQYO01000003.1"/>
</dbReference>
<dbReference type="GO" id="GO:0005829">
    <property type="term" value="C:cytosol"/>
    <property type="evidence" value="ECO:0007669"/>
    <property type="project" value="TreeGrafter"/>
</dbReference>
<dbReference type="AlphaFoldDB" id="A0A1M6DTE2"/>
<accession>A0A1M6DTE2</accession>
<organism evidence="3 4">
    <name type="scientific">Wenxinia saemankumensis</name>
    <dbReference type="NCBI Taxonomy" id="1447782"/>
    <lineage>
        <taxon>Bacteria</taxon>
        <taxon>Pseudomonadati</taxon>
        <taxon>Pseudomonadota</taxon>
        <taxon>Alphaproteobacteria</taxon>
        <taxon>Rhodobacterales</taxon>
        <taxon>Roseobacteraceae</taxon>
        <taxon>Wenxinia</taxon>
    </lineage>
</organism>
<evidence type="ECO:0000259" key="2">
    <source>
        <dbReference type="Pfam" id="PF13185"/>
    </source>
</evidence>
<evidence type="ECO:0000313" key="4">
    <source>
        <dbReference type="Proteomes" id="UP000184292"/>
    </source>
</evidence>
<comment type="similarity">
    <text evidence="1">Belongs to the free Met sulfoxide reductase family.</text>
</comment>
<dbReference type="Gene3D" id="3.30.450.40">
    <property type="match status" value="1"/>
</dbReference>
<gene>
    <name evidence="3" type="ORF">SAMN05444417_1587</name>
</gene>
<protein>
    <submittedName>
        <fullName evidence="3">GAF domain-containing protein</fullName>
    </submittedName>
</protein>
<dbReference type="SUPFAM" id="SSF55781">
    <property type="entry name" value="GAF domain-like"/>
    <property type="match status" value="1"/>
</dbReference>
<dbReference type="EMBL" id="FQYO01000003">
    <property type="protein sequence ID" value="SHI76400.1"/>
    <property type="molecule type" value="Genomic_DNA"/>
</dbReference>